<keyword evidence="2" id="KW-0472">Membrane</keyword>
<evidence type="ECO:0000313" key="4">
    <source>
        <dbReference type="Proteomes" id="UP001521785"/>
    </source>
</evidence>
<keyword evidence="2" id="KW-1133">Transmembrane helix</keyword>
<evidence type="ECO:0000256" key="2">
    <source>
        <dbReference type="SAM" id="Phobius"/>
    </source>
</evidence>
<feature type="region of interest" description="Disordered" evidence="1">
    <location>
        <begin position="52"/>
        <end position="107"/>
    </location>
</feature>
<keyword evidence="2" id="KW-0812">Transmembrane</keyword>
<comment type="caution">
    <text evidence="3">The sequence shown here is derived from an EMBL/GenBank/DDBJ whole genome shotgun (WGS) entry which is preliminary data.</text>
</comment>
<proteinExistence type="predicted"/>
<reference evidence="3 4" key="1">
    <citation type="submission" date="2024-02" db="EMBL/GenBank/DDBJ databases">
        <title>De novo assembly and annotation of 12 fungi associated with fruit tree decline syndrome in Ontario, Canada.</title>
        <authorList>
            <person name="Sulman M."/>
            <person name="Ellouze W."/>
            <person name="Ilyukhin E."/>
        </authorList>
    </citation>
    <scope>NUCLEOTIDE SEQUENCE [LARGE SCALE GENOMIC DNA]</scope>
    <source>
        <strain evidence="3 4">M42-189</strain>
    </source>
</reference>
<protein>
    <submittedName>
        <fullName evidence="3">Uncharacterized protein</fullName>
    </submittedName>
</protein>
<keyword evidence="4" id="KW-1185">Reference proteome</keyword>
<dbReference type="EMBL" id="JAKJXO020000014">
    <property type="protein sequence ID" value="KAL1596395.1"/>
    <property type="molecule type" value="Genomic_DNA"/>
</dbReference>
<gene>
    <name evidence="3" type="ORF">SLS60_009041</name>
</gene>
<evidence type="ECO:0000256" key="1">
    <source>
        <dbReference type="SAM" id="MobiDB-lite"/>
    </source>
</evidence>
<dbReference type="Proteomes" id="UP001521785">
    <property type="component" value="Unassembled WGS sequence"/>
</dbReference>
<sequence length="123" mass="13663">MDGAKILTVASMTLETGIFLSQAIWLWRVRHIRHEAKKMGMTYDEYVDARPSEKLARDASSETVADVEAAHTEETSLPEKSLSRPQRGASAEQQTDTDTYTYTANAVTEETLAVPEKAVTSDR</sequence>
<organism evidence="3 4">
    <name type="scientific">Paraconiothyrium brasiliense</name>
    <dbReference type="NCBI Taxonomy" id="300254"/>
    <lineage>
        <taxon>Eukaryota</taxon>
        <taxon>Fungi</taxon>
        <taxon>Dikarya</taxon>
        <taxon>Ascomycota</taxon>
        <taxon>Pezizomycotina</taxon>
        <taxon>Dothideomycetes</taxon>
        <taxon>Pleosporomycetidae</taxon>
        <taxon>Pleosporales</taxon>
        <taxon>Massarineae</taxon>
        <taxon>Didymosphaeriaceae</taxon>
        <taxon>Paraconiothyrium</taxon>
    </lineage>
</organism>
<feature type="compositionally biased region" description="Low complexity" evidence="1">
    <location>
        <begin position="93"/>
        <end position="103"/>
    </location>
</feature>
<accession>A0ABR3QW58</accession>
<feature type="transmembrane region" description="Helical" evidence="2">
    <location>
        <begin position="6"/>
        <end position="27"/>
    </location>
</feature>
<evidence type="ECO:0000313" key="3">
    <source>
        <dbReference type="EMBL" id="KAL1596395.1"/>
    </source>
</evidence>
<name>A0ABR3QW58_9PLEO</name>